<dbReference type="GO" id="GO:0016747">
    <property type="term" value="F:acyltransferase activity, transferring groups other than amino-acyl groups"/>
    <property type="evidence" value="ECO:0007669"/>
    <property type="project" value="InterPro"/>
</dbReference>
<feature type="transmembrane region" description="Helical" evidence="1">
    <location>
        <begin position="282"/>
        <end position="304"/>
    </location>
</feature>
<evidence type="ECO:0000259" key="2">
    <source>
        <dbReference type="Pfam" id="PF01757"/>
    </source>
</evidence>
<evidence type="ECO:0000256" key="1">
    <source>
        <dbReference type="SAM" id="Phobius"/>
    </source>
</evidence>
<sequence length="386" mass="44463">MSQRISNSRYDKRNSNVELLRIFAMFLIVLNHFHWSVDAIVADSGAFERFSLLNTVGLLSNFGGVGDDLFFMISAWYMCGESVSIKRNLRRSWLLERQLLFYSIGLFFVETLMELWCNGIYSTRGIVKSGIFSLFPFLSGRWWYPTSYIIFLFIHPWLNEGLRSLGEIRHRNLLIISIALWGFIPYIQLNMGYSVMLFLYLYVITAYIRWYLLESMTPKMENIMLFYGLLLGIVSNCILQLFKPDSIVQAGWMNNPRCIPSLMVALGLVLKCCRKEVMHSRVINVCASATLAAFLLIGFGSNLLEEYVFPVLHVGGLSRLLIEFCLAVLFFVLALAVDMARQAVFAITIDRNKAKLFDCGWNCSMRIYHVLADWFMKNRNLSAISE</sequence>
<organism evidence="3 4">
    <name type="scientific">Bifidobacterium samirii</name>
    <dbReference type="NCBI Taxonomy" id="2306974"/>
    <lineage>
        <taxon>Bacteria</taxon>
        <taxon>Bacillati</taxon>
        <taxon>Actinomycetota</taxon>
        <taxon>Actinomycetes</taxon>
        <taxon>Bifidobacteriales</taxon>
        <taxon>Bifidobacteriaceae</taxon>
        <taxon>Bifidobacterium</taxon>
    </lineage>
</organism>
<dbReference type="Proteomes" id="UP000287470">
    <property type="component" value="Unassembled WGS sequence"/>
</dbReference>
<feature type="transmembrane region" description="Helical" evidence="1">
    <location>
        <begin position="170"/>
        <end position="187"/>
    </location>
</feature>
<evidence type="ECO:0000313" key="4">
    <source>
        <dbReference type="Proteomes" id="UP000287470"/>
    </source>
</evidence>
<keyword evidence="1" id="KW-0472">Membrane</keyword>
<keyword evidence="1" id="KW-0812">Transmembrane</keyword>
<feature type="transmembrane region" description="Helical" evidence="1">
    <location>
        <begin position="193"/>
        <end position="212"/>
    </location>
</feature>
<evidence type="ECO:0000313" key="3">
    <source>
        <dbReference type="EMBL" id="RSX55319.1"/>
    </source>
</evidence>
<feature type="transmembrane region" description="Helical" evidence="1">
    <location>
        <begin position="57"/>
        <end position="78"/>
    </location>
</feature>
<gene>
    <name evidence="3" type="ORF">D2E24_1334</name>
</gene>
<accession>A0A430FR47</accession>
<name>A0A430FR47_9BIFI</name>
<dbReference type="Pfam" id="PF01757">
    <property type="entry name" value="Acyl_transf_3"/>
    <property type="match status" value="1"/>
</dbReference>
<dbReference type="InterPro" id="IPR002656">
    <property type="entry name" value="Acyl_transf_3_dom"/>
</dbReference>
<dbReference type="AlphaFoldDB" id="A0A430FR47"/>
<keyword evidence="1" id="KW-1133">Transmembrane helix</keyword>
<feature type="domain" description="Acyltransferase 3" evidence="2">
    <location>
        <begin position="15"/>
        <end position="337"/>
    </location>
</feature>
<proteinExistence type="predicted"/>
<feature type="transmembrane region" description="Helical" evidence="1">
    <location>
        <begin position="316"/>
        <end position="337"/>
    </location>
</feature>
<dbReference type="EMBL" id="QXGK01000013">
    <property type="protein sequence ID" value="RSX55319.1"/>
    <property type="molecule type" value="Genomic_DNA"/>
</dbReference>
<dbReference type="RefSeq" id="WP_338142206.1">
    <property type="nucleotide sequence ID" value="NZ_QXGK01000013.1"/>
</dbReference>
<reference evidence="3 4" key="1">
    <citation type="submission" date="2018-09" db="EMBL/GenBank/DDBJ databases">
        <title>Characterization of the phylogenetic diversity of five novel species belonging to the genus Bifidobacterium.</title>
        <authorList>
            <person name="Lugli G.A."/>
            <person name="Duranti S."/>
            <person name="Milani C."/>
        </authorList>
    </citation>
    <scope>NUCLEOTIDE SEQUENCE [LARGE SCALE GENOMIC DNA]</scope>
    <source>
        <strain evidence="3 4">2033B</strain>
    </source>
</reference>
<comment type="caution">
    <text evidence="3">The sequence shown here is derived from an EMBL/GenBank/DDBJ whole genome shotgun (WGS) entry which is preliminary data.</text>
</comment>
<feature type="transmembrane region" description="Helical" evidence="1">
    <location>
        <begin position="99"/>
        <end position="121"/>
    </location>
</feature>
<feature type="transmembrane region" description="Helical" evidence="1">
    <location>
        <begin position="20"/>
        <end position="37"/>
    </location>
</feature>
<feature type="transmembrane region" description="Helical" evidence="1">
    <location>
        <begin position="141"/>
        <end position="158"/>
    </location>
</feature>
<feature type="transmembrane region" description="Helical" evidence="1">
    <location>
        <begin position="224"/>
        <end position="242"/>
    </location>
</feature>
<keyword evidence="4" id="KW-1185">Reference proteome</keyword>
<protein>
    <submittedName>
        <fullName evidence="3">Symporter</fullName>
    </submittedName>
</protein>
<feature type="transmembrane region" description="Helical" evidence="1">
    <location>
        <begin position="254"/>
        <end position="270"/>
    </location>
</feature>